<reference evidence="1 2" key="1">
    <citation type="journal article" date="2022" name="New Phytol.">
        <title>Ecological generalism drives hyperdiversity of secondary metabolite gene clusters in xylarialean endophytes.</title>
        <authorList>
            <person name="Franco M.E.E."/>
            <person name="Wisecaver J.H."/>
            <person name="Arnold A.E."/>
            <person name="Ju Y.M."/>
            <person name="Slot J.C."/>
            <person name="Ahrendt S."/>
            <person name="Moore L.P."/>
            <person name="Eastman K.E."/>
            <person name="Scott K."/>
            <person name="Konkel Z."/>
            <person name="Mondo S.J."/>
            <person name="Kuo A."/>
            <person name="Hayes R.D."/>
            <person name="Haridas S."/>
            <person name="Andreopoulos B."/>
            <person name="Riley R."/>
            <person name="LaButti K."/>
            <person name="Pangilinan J."/>
            <person name="Lipzen A."/>
            <person name="Amirebrahimi M."/>
            <person name="Yan J."/>
            <person name="Adam C."/>
            <person name="Keymanesh K."/>
            <person name="Ng V."/>
            <person name="Louie K."/>
            <person name="Northen T."/>
            <person name="Drula E."/>
            <person name="Henrissat B."/>
            <person name="Hsieh H.M."/>
            <person name="Youens-Clark K."/>
            <person name="Lutzoni F."/>
            <person name="Miadlikowska J."/>
            <person name="Eastwood D.C."/>
            <person name="Hamelin R.C."/>
            <person name="Grigoriev I.V."/>
            <person name="U'Ren J.M."/>
        </authorList>
    </citation>
    <scope>NUCLEOTIDE SEQUENCE [LARGE SCALE GENOMIC DNA]</scope>
    <source>
        <strain evidence="1 2">ER1909</strain>
    </source>
</reference>
<accession>A0ACC0DMI7</accession>
<dbReference type="Proteomes" id="UP001497680">
    <property type="component" value="Unassembled WGS sequence"/>
</dbReference>
<sequence>MQVATLFASAMAFAGMAAAVGNALITVEASHGGAGNGLTNTTMSVPIGVIYTHNPAMEEVSTLYLVGSTSGVPVDSIVCTPYKSTDGTGSHGLPFTSKVPSYLSTNTVVVGSIVCEA</sequence>
<protein>
    <submittedName>
        <fullName evidence="1">Uncharacterized protein</fullName>
    </submittedName>
</protein>
<name>A0ACC0DMI7_9PEZI</name>
<dbReference type="EMBL" id="MU394280">
    <property type="protein sequence ID" value="KAI6093913.1"/>
    <property type="molecule type" value="Genomic_DNA"/>
</dbReference>
<organism evidence="1 2">
    <name type="scientific">Hypoxylon rubiginosum</name>
    <dbReference type="NCBI Taxonomy" id="110542"/>
    <lineage>
        <taxon>Eukaryota</taxon>
        <taxon>Fungi</taxon>
        <taxon>Dikarya</taxon>
        <taxon>Ascomycota</taxon>
        <taxon>Pezizomycotina</taxon>
        <taxon>Sordariomycetes</taxon>
        <taxon>Xylariomycetidae</taxon>
        <taxon>Xylariales</taxon>
        <taxon>Hypoxylaceae</taxon>
        <taxon>Hypoxylon</taxon>
    </lineage>
</organism>
<evidence type="ECO:0000313" key="1">
    <source>
        <dbReference type="EMBL" id="KAI6093913.1"/>
    </source>
</evidence>
<gene>
    <name evidence="1" type="ORF">F4821DRAFT_7148</name>
</gene>
<comment type="caution">
    <text evidence="1">The sequence shown here is derived from an EMBL/GenBank/DDBJ whole genome shotgun (WGS) entry which is preliminary data.</text>
</comment>
<keyword evidence="2" id="KW-1185">Reference proteome</keyword>
<proteinExistence type="predicted"/>
<evidence type="ECO:0000313" key="2">
    <source>
        <dbReference type="Proteomes" id="UP001497680"/>
    </source>
</evidence>